<dbReference type="Proteomes" id="UP001566132">
    <property type="component" value="Unassembled WGS sequence"/>
</dbReference>
<accession>A0ABD1EU32</accession>
<reference evidence="1 2" key="1">
    <citation type="submission" date="2024-05" db="EMBL/GenBank/DDBJ databases">
        <title>Genetic variation in Jamaican populations of the coffee berry borer (Hypothenemus hampei).</title>
        <authorList>
            <person name="Errbii M."/>
            <person name="Myrie A."/>
        </authorList>
    </citation>
    <scope>NUCLEOTIDE SEQUENCE [LARGE SCALE GENOMIC DNA]</scope>
    <source>
        <strain evidence="1">JA-Hopewell-2020-01-JO</strain>
        <tissue evidence="1">Whole body</tissue>
    </source>
</reference>
<evidence type="ECO:0000313" key="1">
    <source>
        <dbReference type="EMBL" id="KAL1502309.1"/>
    </source>
</evidence>
<evidence type="ECO:0000313" key="2">
    <source>
        <dbReference type="Proteomes" id="UP001566132"/>
    </source>
</evidence>
<organism evidence="1 2">
    <name type="scientific">Hypothenemus hampei</name>
    <name type="common">Coffee berry borer</name>
    <dbReference type="NCBI Taxonomy" id="57062"/>
    <lineage>
        <taxon>Eukaryota</taxon>
        <taxon>Metazoa</taxon>
        <taxon>Ecdysozoa</taxon>
        <taxon>Arthropoda</taxon>
        <taxon>Hexapoda</taxon>
        <taxon>Insecta</taxon>
        <taxon>Pterygota</taxon>
        <taxon>Neoptera</taxon>
        <taxon>Endopterygota</taxon>
        <taxon>Coleoptera</taxon>
        <taxon>Polyphaga</taxon>
        <taxon>Cucujiformia</taxon>
        <taxon>Curculionidae</taxon>
        <taxon>Scolytinae</taxon>
        <taxon>Hypothenemus</taxon>
    </lineage>
</organism>
<dbReference type="EMBL" id="JBDJPC010000005">
    <property type="protein sequence ID" value="KAL1502309.1"/>
    <property type="molecule type" value="Genomic_DNA"/>
</dbReference>
<gene>
    <name evidence="1" type="ORF">ABEB36_007474</name>
</gene>
<protein>
    <submittedName>
        <fullName evidence="1">Uncharacterized protein</fullName>
    </submittedName>
</protein>
<sequence length="314" mass="36780">MMAEEKAKVDFNTVLLFLKRKFSITDVKWSENKYLEVKYRTQIFIKDENYNKYCDEYVEQFSNVTNTIWVHKSSNTGRHVKFRKQYQCWPYQTKEVDKKLLFDPRRCRATLDVKVLGNVTAEKNNSNRYLRLGLNVLVKLNFQHLHEVDTSKNFTFYTHSCNPLDEVPKPPAISPEKMLRLVSKVVEKASLKAEYIDKDEKQSSAMQRVADENQKTQDYINSCQYSRQKIEVNYGFPVTQGNHITKANDNLMYIHQMVFDSTTQTLTELTPVMSSEVDQSLSQSQLVQIPVHSAQIMNIQPNNSQIIQQYYVPM</sequence>
<comment type="caution">
    <text evidence="1">The sequence shown here is derived from an EMBL/GenBank/DDBJ whole genome shotgun (WGS) entry which is preliminary data.</text>
</comment>
<dbReference type="AlphaFoldDB" id="A0ABD1EU32"/>
<proteinExistence type="predicted"/>
<keyword evidence="2" id="KW-1185">Reference proteome</keyword>
<name>A0ABD1EU32_HYPHA</name>